<dbReference type="CDD" id="cd13970">
    <property type="entry name" value="ABC1_ADCK3"/>
    <property type="match status" value="1"/>
</dbReference>
<evidence type="ECO:0000313" key="7">
    <source>
        <dbReference type="EMBL" id="TPX48390.1"/>
    </source>
</evidence>
<dbReference type="AlphaFoldDB" id="A0A507DBW4"/>
<dbReference type="VEuPathDB" id="FungiDB:SeMB42_g00034"/>
<keyword evidence="2" id="KW-0808">Transferase</keyword>
<evidence type="ECO:0000256" key="2">
    <source>
        <dbReference type="ARBA" id="ARBA00022679"/>
    </source>
</evidence>
<dbReference type="SUPFAM" id="SSF56112">
    <property type="entry name" value="Protein kinase-like (PK-like)"/>
    <property type="match status" value="1"/>
</dbReference>
<reference evidence="7 8" key="1">
    <citation type="journal article" date="2019" name="Sci. Rep.">
        <title>Comparative genomics of chytrid fungi reveal insights into the obligate biotrophic and pathogenic lifestyle of Synchytrium endobioticum.</title>
        <authorList>
            <person name="van de Vossenberg B.T.L.H."/>
            <person name="Warris S."/>
            <person name="Nguyen H.D.T."/>
            <person name="van Gent-Pelzer M.P.E."/>
            <person name="Joly D.L."/>
            <person name="van de Geest H.C."/>
            <person name="Bonants P.J.M."/>
            <person name="Smith D.S."/>
            <person name="Levesque C.A."/>
            <person name="van der Lee T.A.J."/>
        </authorList>
    </citation>
    <scope>NUCLEOTIDE SEQUENCE [LARGE SCALE GENOMIC DNA]</scope>
    <source>
        <strain evidence="7 8">LEV6574</strain>
    </source>
</reference>
<feature type="region of interest" description="Disordered" evidence="5">
    <location>
        <begin position="135"/>
        <end position="154"/>
    </location>
</feature>
<evidence type="ECO:0000313" key="8">
    <source>
        <dbReference type="Proteomes" id="UP000320475"/>
    </source>
</evidence>
<dbReference type="Pfam" id="PF03109">
    <property type="entry name" value="ABC1"/>
    <property type="match status" value="1"/>
</dbReference>
<feature type="region of interest" description="Disordered" evidence="5">
    <location>
        <begin position="1"/>
        <end position="20"/>
    </location>
</feature>
<dbReference type="PANTHER" id="PTHR43851">
    <property type="match status" value="1"/>
</dbReference>
<name>A0A507DBW4_9FUNG</name>
<organism evidence="7 8">
    <name type="scientific">Synchytrium endobioticum</name>
    <dbReference type="NCBI Taxonomy" id="286115"/>
    <lineage>
        <taxon>Eukaryota</taxon>
        <taxon>Fungi</taxon>
        <taxon>Fungi incertae sedis</taxon>
        <taxon>Chytridiomycota</taxon>
        <taxon>Chytridiomycota incertae sedis</taxon>
        <taxon>Chytridiomycetes</taxon>
        <taxon>Synchytriales</taxon>
        <taxon>Synchytriaceae</taxon>
        <taxon>Synchytrium</taxon>
    </lineage>
</organism>
<sequence>MDYKQSHTRDPVKPTYSLGRTSFGSKVASAATENTHSERLVSTSCRLEGPATDSDKINYHWHRSRRLCIPKAVAGLYRAVLHAPGHTPPSIDALANQPVQPVPPPPLPTTGTENVNADISDGTSAVRDLAPRSISTHSVDGPNIMSNPTTTTPPKLQLRGSLLKASLTPVAAVDDTICTDAQVATLLKAPMKQSRVPSSRIERLFNYSGIAAGVGLGMVSEAMKRAVGASTSAGGSLVLSAENVERIVAGLSRMRGAALKLGQMLSIQDNKMMPAEVEALMQSVQNSANYMPDSQLETVMKRELGENWLSKFSHFDRIPIAAASIGQVHRAILPSGTPVAVKVQYPGVARSINSDLATLRSLVLLGGLLPKGLYLDNTIRVARIELGWECDYQREAANSTRMRNLLIGDKGYSVPKVMDDLTTSQVLTTEFVEGVPIGETGKLSQGVRDRIGERLLRLCLRELFAFRFMQTDPNWSNFLYNDKEDRIYLIDFGSAREFSKEFTDKYMHVLSAAAQGDRDGVVHWSRELGFLTGLESQAMTMAHVSSVMALATPFLSTSPSPFNFANTDLTNRVRSFIPTMLRERLTPPPDETYSLHRKLSGAWLLCAKLGASVRVRDIWEEVRERYTV</sequence>
<evidence type="ECO:0000259" key="6">
    <source>
        <dbReference type="Pfam" id="PF03109"/>
    </source>
</evidence>
<comment type="caution">
    <text evidence="7">The sequence shown here is derived from an EMBL/GenBank/DDBJ whole genome shotgun (WGS) entry which is preliminary data.</text>
</comment>
<dbReference type="GO" id="GO:0016740">
    <property type="term" value="F:transferase activity"/>
    <property type="evidence" value="ECO:0007669"/>
    <property type="project" value="UniProtKB-KW"/>
</dbReference>
<proteinExistence type="inferred from homology"/>
<dbReference type="GO" id="GO:0006744">
    <property type="term" value="P:ubiquinone biosynthetic process"/>
    <property type="evidence" value="ECO:0007669"/>
    <property type="project" value="TreeGrafter"/>
</dbReference>
<keyword evidence="4" id="KW-0067">ATP-binding</keyword>
<keyword evidence="3" id="KW-0547">Nucleotide-binding</keyword>
<evidence type="ECO:0000256" key="5">
    <source>
        <dbReference type="SAM" id="MobiDB-lite"/>
    </source>
</evidence>
<dbReference type="Proteomes" id="UP000320475">
    <property type="component" value="Unassembled WGS sequence"/>
</dbReference>
<dbReference type="EMBL" id="QEAM01000053">
    <property type="protein sequence ID" value="TPX48390.1"/>
    <property type="molecule type" value="Genomic_DNA"/>
</dbReference>
<comment type="similarity">
    <text evidence="1">Belongs to the protein kinase superfamily. ADCK protein kinase family.</text>
</comment>
<protein>
    <recommendedName>
        <fullName evidence="6">ABC1 atypical kinase-like domain-containing protein</fullName>
    </recommendedName>
</protein>
<dbReference type="OrthoDB" id="201153at2759"/>
<dbReference type="InterPro" id="IPR011009">
    <property type="entry name" value="Kinase-like_dom_sf"/>
</dbReference>
<dbReference type="InterPro" id="IPR034646">
    <property type="entry name" value="ADCK3_dom"/>
</dbReference>
<dbReference type="InterPro" id="IPR051409">
    <property type="entry name" value="Atypical_kinase_ADCK"/>
</dbReference>
<dbReference type="GO" id="GO:0005524">
    <property type="term" value="F:ATP binding"/>
    <property type="evidence" value="ECO:0007669"/>
    <property type="project" value="UniProtKB-KW"/>
</dbReference>
<gene>
    <name evidence="7" type="ORF">SeLEV6574_g02043</name>
</gene>
<evidence type="ECO:0000256" key="3">
    <source>
        <dbReference type="ARBA" id="ARBA00022741"/>
    </source>
</evidence>
<dbReference type="PANTHER" id="PTHR43851:SF3">
    <property type="entry name" value="COENZYME Q8"/>
    <property type="match status" value="1"/>
</dbReference>
<feature type="compositionally biased region" description="Basic and acidic residues" evidence="5">
    <location>
        <begin position="1"/>
        <end position="12"/>
    </location>
</feature>
<accession>A0A507DBW4</accession>
<evidence type="ECO:0000256" key="1">
    <source>
        <dbReference type="ARBA" id="ARBA00009670"/>
    </source>
</evidence>
<feature type="domain" description="ABC1 atypical kinase-like" evidence="6">
    <location>
        <begin position="284"/>
        <end position="523"/>
    </location>
</feature>
<evidence type="ECO:0000256" key="4">
    <source>
        <dbReference type="ARBA" id="ARBA00022840"/>
    </source>
</evidence>
<dbReference type="Gene3D" id="1.10.510.10">
    <property type="entry name" value="Transferase(Phosphotransferase) domain 1"/>
    <property type="match status" value="1"/>
</dbReference>
<dbReference type="InterPro" id="IPR004147">
    <property type="entry name" value="ABC1_dom"/>
</dbReference>